<keyword evidence="3" id="KW-1185">Reference proteome</keyword>
<feature type="non-terminal residue" evidence="2">
    <location>
        <position position="116"/>
    </location>
</feature>
<organism evidence="2 3">
    <name type="scientific">Ceratitis capitata</name>
    <name type="common">Mediterranean fruit fly</name>
    <name type="synonym">Tephritis capitata</name>
    <dbReference type="NCBI Taxonomy" id="7213"/>
    <lineage>
        <taxon>Eukaryota</taxon>
        <taxon>Metazoa</taxon>
        <taxon>Ecdysozoa</taxon>
        <taxon>Arthropoda</taxon>
        <taxon>Hexapoda</taxon>
        <taxon>Insecta</taxon>
        <taxon>Pterygota</taxon>
        <taxon>Neoptera</taxon>
        <taxon>Endopterygota</taxon>
        <taxon>Diptera</taxon>
        <taxon>Brachycera</taxon>
        <taxon>Muscomorpha</taxon>
        <taxon>Tephritoidea</taxon>
        <taxon>Tephritidae</taxon>
        <taxon>Ceratitis</taxon>
        <taxon>Ceratitis</taxon>
    </lineage>
</organism>
<name>A0A811V6W3_CERCA</name>
<accession>A0A811V6W3</accession>
<dbReference type="AlphaFoldDB" id="A0A811V6W3"/>
<evidence type="ECO:0000256" key="1">
    <source>
        <dbReference type="SAM" id="MobiDB-lite"/>
    </source>
</evidence>
<protein>
    <submittedName>
        <fullName evidence="2">(Mediterranean fruit fly) hypothetical protein</fullName>
    </submittedName>
</protein>
<evidence type="ECO:0000313" key="2">
    <source>
        <dbReference type="EMBL" id="CAD7005577.1"/>
    </source>
</evidence>
<feature type="compositionally biased region" description="Polar residues" evidence="1">
    <location>
        <begin position="89"/>
        <end position="107"/>
    </location>
</feature>
<reference evidence="2" key="1">
    <citation type="submission" date="2020-11" db="EMBL/GenBank/DDBJ databases">
        <authorList>
            <person name="Whitehead M."/>
        </authorList>
    </citation>
    <scope>NUCLEOTIDE SEQUENCE</scope>
    <source>
        <strain evidence="2">EGII</strain>
    </source>
</reference>
<comment type="caution">
    <text evidence="2">The sequence shown here is derived from an EMBL/GenBank/DDBJ whole genome shotgun (WGS) entry which is preliminary data.</text>
</comment>
<proteinExistence type="predicted"/>
<dbReference type="EMBL" id="CAJHJT010000034">
    <property type="protein sequence ID" value="CAD7005577.1"/>
    <property type="molecule type" value="Genomic_DNA"/>
</dbReference>
<evidence type="ECO:0000313" key="3">
    <source>
        <dbReference type="Proteomes" id="UP000606786"/>
    </source>
</evidence>
<gene>
    <name evidence="2" type="ORF">CCAP1982_LOCUS13937</name>
</gene>
<feature type="region of interest" description="Disordered" evidence="1">
    <location>
        <begin position="89"/>
        <end position="116"/>
    </location>
</feature>
<dbReference type="Proteomes" id="UP000606786">
    <property type="component" value="Unassembled WGS sequence"/>
</dbReference>
<sequence>MWHTRTRQRRRIHTWVQQLNKELLVAPTAYGVNTVDENGLSALSASTSGRRRTGCQPISHYSIHITTNNIRHPMNATAKVAVNIVPQRASTNNNSIEQPTPQKSTTAAVIHSVSPH</sequence>